<reference evidence="3 4" key="1">
    <citation type="submission" date="2019-02" db="EMBL/GenBank/DDBJ databases">
        <title>Deep-cultivation of Planctomycetes and their phenomic and genomic characterization uncovers novel biology.</title>
        <authorList>
            <person name="Wiegand S."/>
            <person name="Jogler M."/>
            <person name="Boedeker C."/>
            <person name="Pinto D."/>
            <person name="Vollmers J."/>
            <person name="Rivas-Marin E."/>
            <person name="Kohn T."/>
            <person name="Peeters S.H."/>
            <person name="Heuer A."/>
            <person name="Rast P."/>
            <person name="Oberbeckmann S."/>
            <person name="Bunk B."/>
            <person name="Jeske O."/>
            <person name="Meyerdierks A."/>
            <person name="Storesund J.E."/>
            <person name="Kallscheuer N."/>
            <person name="Luecker S."/>
            <person name="Lage O.M."/>
            <person name="Pohl T."/>
            <person name="Merkel B.J."/>
            <person name="Hornburger P."/>
            <person name="Mueller R.-W."/>
            <person name="Bruemmer F."/>
            <person name="Labrenz M."/>
            <person name="Spormann A.M."/>
            <person name="Op den Camp H."/>
            <person name="Overmann J."/>
            <person name="Amann R."/>
            <person name="Jetten M.S.M."/>
            <person name="Mascher T."/>
            <person name="Medema M.H."/>
            <person name="Devos D.P."/>
            <person name="Kaster A.-K."/>
            <person name="Ovreas L."/>
            <person name="Rohde M."/>
            <person name="Galperin M.Y."/>
            <person name="Jogler C."/>
        </authorList>
    </citation>
    <scope>NUCLEOTIDE SEQUENCE [LARGE SCALE GENOMIC DNA]</scope>
    <source>
        <strain evidence="3 4">Poly30</strain>
    </source>
</reference>
<evidence type="ECO:0000259" key="2">
    <source>
        <dbReference type="Pfam" id="PF13372"/>
    </source>
</evidence>
<evidence type="ECO:0000313" key="3">
    <source>
        <dbReference type="EMBL" id="QDV09214.1"/>
    </source>
</evidence>
<proteinExistence type="predicted"/>
<feature type="signal peptide" evidence="1">
    <location>
        <begin position="1"/>
        <end position="21"/>
    </location>
</feature>
<protein>
    <recommendedName>
        <fullName evidence="2">Alginate export domain-containing protein</fullName>
    </recommendedName>
</protein>
<dbReference type="InterPro" id="IPR025388">
    <property type="entry name" value="Alginate_export_dom"/>
</dbReference>
<feature type="domain" description="Alginate export" evidence="2">
    <location>
        <begin position="44"/>
        <end position="445"/>
    </location>
</feature>
<keyword evidence="1" id="KW-0732">Signal</keyword>
<name>A0A518EYT2_9BACT</name>
<dbReference type="OrthoDB" id="311329at2"/>
<dbReference type="RefSeq" id="WP_145203218.1">
    <property type="nucleotide sequence ID" value="NZ_CP036434.1"/>
</dbReference>
<dbReference type="Proteomes" id="UP000320390">
    <property type="component" value="Chromosome"/>
</dbReference>
<dbReference type="Pfam" id="PF13372">
    <property type="entry name" value="Alginate_exp"/>
    <property type="match status" value="1"/>
</dbReference>
<gene>
    <name evidence="3" type="ORF">Poly30_47710</name>
</gene>
<feature type="chain" id="PRO_5022135167" description="Alginate export domain-containing protein" evidence="1">
    <location>
        <begin position="22"/>
        <end position="464"/>
    </location>
</feature>
<evidence type="ECO:0000313" key="4">
    <source>
        <dbReference type="Proteomes" id="UP000320390"/>
    </source>
</evidence>
<dbReference type="EMBL" id="CP036434">
    <property type="protein sequence ID" value="QDV09214.1"/>
    <property type="molecule type" value="Genomic_DNA"/>
</dbReference>
<organism evidence="3 4">
    <name type="scientific">Saltatorellus ferox</name>
    <dbReference type="NCBI Taxonomy" id="2528018"/>
    <lineage>
        <taxon>Bacteria</taxon>
        <taxon>Pseudomonadati</taxon>
        <taxon>Planctomycetota</taxon>
        <taxon>Planctomycetia</taxon>
        <taxon>Planctomycetia incertae sedis</taxon>
        <taxon>Saltatorellus</taxon>
    </lineage>
</organism>
<evidence type="ECO:0000256" key="1">
    <source>
        <dbReference type="SAM" id="SignalP"/>
    </source>
</evidence>
<dbReference type="AlphaFoldDB" id="A0A518EYT2"/>
<sequence length="464" mass="51393" precursor="true">MTSPRTILWAALCLSAGSPLAFPSQKAVPWRLSDTLESPDWFEISGSVDVRYESLDRRFKSGESGENHGTFTRALVAMTLRDTYLEATAEVIDARALGVPDDARLTTNEVDTLDLLQGYVAARFTDAFEPGDKLRVQLGRHTMDVGSRRLVARNIFRNTINAFTGLNAQWESANGVEARAFYTYPVQRLPGNGDPDALRDGDTRFNAEPPSIRFWGLVGDAPQGPLGSTVQGYLLGLNERDSLDFATANRQLVTVGGRLNKDPEPETVHWELESALQFGKSRKSASSTESLDHEAFLHHLTVGYMLPGETKLRVEGVFDWASGDSDPNDGKNERFDSLYGIPRQDFGPTGIFREIARANLISPGVRVWLEPADRWSLMALYREEYLASDRDAWTTTDIQDPTGNSGDHIGALSEIRFRYELAPKSSLLEFGVAYHSAGSFAKRASTGNGGRDALYGYVQTTFWF</sequence>
<accession>A0A518EYT2</accession>
<keyword evidence="4" id="KW-1185">Reference proteome</keyword>